<protein>
    <recommendedName>
        <fullName evidence="5">Autophagy-related protein</fullName>
    </recommendedName>
</protein>
<keyword evidence="5" id="KW-0072">Autophagy</keyword>
<evidence type="ECO:0000256" key="3">
    <source>
        <dbReference type="ARBA" id="ARBA00023136"/>
    </source>
</evidence>
<dbReference type="SUPFAM" id="SSF54236">
    <property type="entry name" value="Ubiquitin-like"/>
    <property type="match status" value="1"/>
</dbReference>
<keyword evidence="7" id="KW-1185">Reference proteome</keyword>
<gene>
    <name evidence="6" type="ORF">IE077_001805</name>
</gene>
<dbReference type="PANTHER" id="PTHR10969">
    <property type="entry name" value="MICROTUBULE-ASSOCIATED PROTEINS 1A/1B LIGHT CHAIN 3-RELATED"/>
    <property type="match status" value="1"/>
</dbReference>
<keyword evidence="4" id="KW-0449">Lipoprotein</keyword>
<comment type="subcellular location">
    <subcellularLocation>
        <location evidence="1">Membrane</location>
    </subcellularLocation>
</comment>
<evidence type="ECO:0000256" key="1">
    <source>
        <dbReference type="ARBA" id="ARBA00004370"/>
    </source>
</evidence>
<dbReference type="Proteomes" id="UP000823046">
    <property type="component" value="Unassembled WGS sequence"/>
</dbReference>
<evidence type="ECO:0000313" key="7">
    <source>
        <dbReference type="Proteomes" id="UP000823046"/>
    </source>
</evidence>
<keyword evidence="3" id="KW-0472">Membrane</keyword>
<name>A0ABQ7J3U4_9APIC</name>
<evidence type="ECO:0000256" key="2">
    <source>
        <dbReference type="ARBA" id="ARBA00007293"/>
    </source>
</evidence>
<evidence type="ECO:0000256" key="4">
    <source>
        <dbReference type="ARBA" id="ARBA00023288"/>
    </source>
</evidence>
<dbReference type="InterPro" id="IPR029071">
    <property type="entry name" value="Ubiquitin-like_domsf"/>
</dbReference>
<dbReference type="EMBL" id="JADAQX010001505">
    <property type="protein sequence ID" value="KAF8817767.1"/>
    <property type="molecule type" value="Genomic_DNA"/>
</dbReference>
<evidence type="ECO:0000313" key="6">
    <source>
        <dbReference type="EMBL" id="KAF8817767.1"/>
    </source>
</evidence>
<sequence length="138" mass="16106">MLPLRQQASIIKRRAESQRIREKYPNRIPVVCEKAENSDLPKIEKTKFLVPYHMLVGEFKYIIFKHLNQAAVAQNYQLAHDKTIYLFVNDISPKAGALFQELYESHCDEDGFLHLKYSGENTLGKIFYSVNMDFYKAS</sequence>
<organism evidence="6 7">
    <name type="scientific">Cardiosporidium cionae</name>
    <dbReference type="NCBI Taxonomy" id="476202"/>
    <lineage>
        <taxon>Eukaryota</taxon>
        <taxon>Sar</taxon>
        <taxon>Alveolata</taxon>
        <taxon>Apicomplexa</taxon>
        <taxon>Aconoidasida</taxon>
        <taxon>Nephromycida</taxon>
        <taxon>Cardiosporidium</taxon>
    </lineage>
</organism>
<dbReference type="InterPro" id="IPR004241">
    <property type="entry name" value="Atg8-like"/>
</dbReference>
<reference evidence="6 7" key="1">
    <citation type="journal article" date="2020" name="bioRxiv">
        <title>Metabolic contributions of an alphaproteobacterial endosymbiont in the apicomplexan Cardiosporidium cionae.</title>
        <authorList>
            <person name="Hunter E.S."/>
            <person name="Paight C.J."/>
            <person name="Lane C.E."/>
        </authorList>
    </citation>
    <scope>NUCLEOTIDE SEQUENCE [LARGE SCALE GENOMIC DNA]</scope>
    <source>
        <strain evidence="6">ESH_2018</strain>
    </source>
</reference>
<comment type="caution">
    <text evidence="6">The sequence shown here is derived from an EMBL/GenBank/DDBJ whole genome shotgun (WGS) entry which is preliminary data.</text>
</comment>
<dbReference type="Gene3D" id="3.10.20.90">
    <property type="entry name" value="Phosphatidylinositol 3-kinase Catalytic Subunit, Chain A, domain 1"/>
    <property type="match status" value="1"/>
</dbReference>
<evidence type="ECO:0000256" key="5">
    <source>
        <dbReference type="RuleBase" id="RU004384"/>
    </source>
</evidence>
<dbReference type="Pfam" id="PF02991">
    <property type="entry name" value="ATG8"/>
    <property type="match status" value="1"/>
</dbReference>
<accession>A0ABQ7J3U4</accession>
<comment type="similarity">
    <text evidence="2 5">Belongs to the ATG8 family.</text>
</comment>
<proteinExistence type="inferred from homology"/>